<dbReference type="AlphaFoldDB" id="A0ABD1F1H3"/>
<organism evidence="1 2">
    <name type="scientific">Hypothenemus hampei</name>
    <name type="common">Coffee berry borer</name>
    <dbReference type="NCBI Taxonomy" id="57062"/>
    <lineage>
        <taxon>Eukaryota</taxon>
        <taxon>Metazoa</taxon>
        <taxon>Ecdysozoa</taxon>
        <taxon>Arthropoda</taxon>
        <taxon>Hexapoda</taxon>
        <taxon>Insecta</taxon>
        <taxon>Pterygota</taxon>
        <taxon>Neoptera</taxon>
        <taxon>Endopterygota</taxon>
        <taxon>Coleoptera</taxon>
        <taxon>Polyphaga</taxon>
        <taxon>Cucujiformia</taxon>
        <taxon>Curculionidae</taxon>
        <taxon>Scolytinae</taxon>
        <taxon>Hypothenemus</taxon>
    </lineage>
</organism>
<evidence type="ECO:0000313" key="2">
    <source>
        <dbReference type="Proteomes" id="UP001566132"/>
    </source>
</evidence>
<reference evidence="1 2" key="1">
    <citation type="submission" date="2024-05" db="EMBL/GenBank/DDBJ databases">
        <title>Genetic variation in Jamaican populations of the coffee berry borer (Hypothenemus hampei).</title>
        <authorList>
            <person name="Errbii M."/>
            <person name="Myrie A."/>
        </authorList>
    </citation>
    <scope>NUCLEOTIDE SEQUENCE [LARGE SCALE GENOMIC DNA]</scope>
    <source>
        <strain evidence="1">JA-Hopewell-2020-01-JO</strain>
        <tissue evidence="1">Whole body</tissue>
    </source>
</reference>
<keyword evidence="2" id="KW-1185">Reference proteome</keyword>
<comment type="caution">
    <text evidence="1">The sequence shown here is derived from an EMBL/GenBank/DDBJ whole genome shotgun (WGS) entry which is preliminary data.</text>
</comment>
<sequence length="65" mass="7102">MRVNIYMKQNGVKSGHRYLNCALVGEISRAENVDADESIRSAGTIKPQIISSVSAIFLTNTDCNT</sequence>
<proteinExistence type="predicted"/>
<name>A0ABD1F1H3_HYPHA</name>
<protein>
    <submittedName>
        <fullName evidence="1">Uncharacterized protein</fullName>
    </submittedName>
</protein>
<evidence type="ECO:0000313" key="1">
    <source>
        <dbReference type="EMBL" id="KAL1509103.1"/>
    </source>
</evidence>
<dbReference type="Proteomes" id="UP001566132">
    <property type="component" value="Unassembled WGS sequence"/>
</dbReference>
<dbReference type="EMBL" id="JBDJPC010000003">
    <property type="protein sequence ID" value="KAL1509103.1"/>
    <property type="molecule type" value="Genomic_DNA"/>
</dbReference>
<gene>
    <name evidence="1" type="ORF">ABEB36_003897</name>
</gene>
<accession>A0ABD1F1H3</accession>